<feature type="non-terminal residue" evidence="2">
    <location>
        <position position="1"/>
    </location>
</feature>
<reference evidence="2" key="1">
    <citation type="submission" date="2020-02" db="EMBL/GenBank/DDBJ databases">
        <authorList>
            <person name="Meier V. D."/>
        </authorList>
    </citation>
    <scope>NUCLEOTIDE SEQUENCE</scope>
    <source>
        <strain evidence="2">AVDCRST_MAG76</strain>
    </source>
</reference>
<proteinExistence type="predicted"/>
<feature type="non-terminal residue" evidence="2">
    <location>
        <position position="187"/>
    </location>
</feature>
<name>A0A6J4I352_9ACTN</name>
<accession>A0A6J4I352</accession>
<dbReference type="EMBL" id="CADCSZ010000103">
    <property type="protein sequence ID" value="CAA9239743.1"/>
    <property type="molecule type" value="Genomic_DNA"/>
</dbReference>
<organism evidence="2">
    <name type="scientific">uncultured Acidimicrobiales bacterium</name>
    <dbReference type="NCBI Taxonomy" id="310071"/>
    <lineage>
        <taxon>Bacteria</taxon>
        <taxon>Bacillati</taxon>
        <taxon>Actinomycetota</taxon>
        <taxon>Acidimicrobiia</taxon>
        <taxon>Acidimicrobiales</taxon>
        <taxon>environmental samples</taxon>
    </lineage>
</organism>
<protein>
    <submittedName>
        <fullName evidence="2">Uncharacterized protein</fullName>
    </submittedName>
</protein>
<dbReference type="AlphaFoldDB" id="A0A6J4I352"/>
<evidence type="ECO:0000313" key="2">
    <source>
        <dbReference type="EMBL" id="CAA9239743.1"/>
    </source>
</evidence>
<sequence length="187" mass="19585">VHPPSPSWRAPAPLLQLRSEAGRGPGVQGSGAASVARARRRPGRDHAPGVQPGHGRPDLSDRRRRQGFVLRDVDPRSNAAAGHRCAAGPGRPGPSLGWPRPHAAPVGFVRGRLQGPETRREAGGAGVRPGRGRRRDAQLPRKQGQASAGPGRSAVDAAPPADEAGPRPWPHQPRAPRHLGGGDHPPL</sequence>
<feature type="region of interest" description="Disordered" evidence="1">
    <location>
        <begin position="1"/>
        <end position="187"/>
    </location>
</feature>
<gene>
    <name evidence="2" type="ORF">AVDCRST_MAG76-1701</name>
</gene>
<evidence type="ECO:0000256" key="1">
    <source>
        <dbReference type="SAM" id="MobiDB-lite"/>
    </source>
</evidence>